<keyword evidence="2" id="KW-1185">Reference proteome</keyword>
<dbReference type="Proteomes" id="UP000479710">
    <property type="component" value="Unassembled WGS sequence"/>
</dbReference>
<dbReference type="EMBL" id="SPHZ02000007">
    <property type="protein sequence ID" value="KAF0906711.1"/>
    <property type="molecule type" value="Genomic_DNA"/>
</dbReference>
<name>A0A6G1D2U5_9ORYZ</name>
<reference evidence="1 2" key="1">
    <citation type="submission" date="2019-11" db="EMBL/GenBank/DDBJ databases">
        <title>Whole genome sequence of Oryza granulata.</title>
        <authorList>
            <person name="Li W."/>
        </authorList>
    </citation>
    <scope>NUCLEOTIDE SEQUENCE [LARGE SCALE GENOMIC DNA]</scope>
    <source>
        <strain evidence="2">cv. Menghai</strain>
        <tissue evidence="1">Leaf</tissue>
    </source>
</reference>
<evidence type="ECO:0000313" key="2">
    <source>
        <dbReference type="Proteomes" id="UP000479710"/>
    </source>
</evidence>
<organism evidence="1 2">
    <name type="scientific">Oryza meyeriana var. granulata</name>
    <dbReference type="NCBI Taxonomy" id="110450"/>
    <lineage>
        <taxon>Eukaryota</taxon>
        <taxon>Viridiplantae</taxon>
        <taxon>Streptophyta</taxon>
        <taxon>Embryophyta</taxon>
        <taxon>Tracheophyta</taxon>
        <taxon>Spermatophyta</taxon>
        <taxon>Magnoliopsida</taxon>
        <taxon>Liliopsida</taxon>
        <taxon>Poales</taxon>
        <taxon>Poaceae</taxon>
        <taxon>BOP clade</taxon>
        <taxon>Oryzoideae</taxon>
        <taxon>Oryzeae</taxon>
        <taxon>Oryzinae</taxon>
        <taxon>Oryza</taxon>
        <taxon>Oryza meyeriana</taxon>
    </lineage>
</organism>
<sequence>MEIDIALASPRCHLKCCRITSIVKGAVSPLSSSRRQATLARGDPSCGATYATSDLIHDVLTSLSPFSKQFLSLANRLCITIGALLARAVKTIGSFLPTDHPLRKVGVTGLLALKKDLLRHIKKHAFWNPQ</sequence>
<comment type="caution">
    <text evidence="1">The sequence shown here is derived from an EMBL/GenBank/DDBJ whole genome shotgun (WGS) entry which is preliminary data.</text>
</comment>
<dbReference type="AlphaFoldDB" id="A0A6G1D2U5"/>
<proteinExistence type="predicted"/>
<accession>A0A6G1D2U5</accession>
<protein>
    <submittedName>
        <fullName evidence="1">Uncharacterized protein</fullName>
    </submittedName>
</protein>
<evidence type="ECO:0000313" key="1">
    <source>
        <dbReference type="EMBL" id="KAF0906711.1"/>
    </source>
</evidence>
<gene>
    <name evidence="1" type="ORF">E2562_012537</name>
</gene>